<dbReference type="EMBL" id="WUBI01000001">
    <property type="protein sequence ID" value="MWV42238.1"/>
    <property type="molecule type" value="Genomic_DNA"/>
</dbReference>
<dbReference type="RefSeq" id="WP_160495856.1">
    <property type="nucleotide sequence ID" value="NZ_WUBI01000001.1"/>
</dbReference>
<dbReference type="GO" id="GO:0003677">
    <property type="term" value="F:DNA binding"/>
    <property type="evidence" value="ECO:0007669"/>
    <property type="project" value="UniProtKB-KW"/>
</dbReference>
<gene>
    <name evidence="5" type="ORF">GRF59_01215</name>
</gene>
<evidence type="ECO:0000313" key="6">
    <source>
        <dbReference type="Proteomes" id="UP000460318"/>
    </source>
</evidence>
<keyword evidence="6" id="KW-1185">Reference proteome</keyword>
<dbReference type="PANTHER" id="PTHR33204">
    <property type="entry name" value="TRANSCRIPTIONAL REGULATOR, MARR FAMILY"/>
    <property type="match status" value="1"/>
</dbReference>
<sequence length="108" mass="12899">MTKNTKFRTPDCGLTKVQQMLGGKWKLLLLWYLSEETRRFGEIRRCFPEITEAMLTKQLRELEQDKLIHREVFKVVPPRVEYSLTDLGSKFFPIIEAMYDWGEENLKN</sequence>
<keyword evidence="2" id="KW-0238">DNA-binding</keyword>
<keyword evidence="1" id="KW-0805">Transcription regulation</keyword>
<evidence type="ECO:0000313" key="5">
    <source>
        <dbReference type="EMBL" id="MWV42238.1"/>
    </source>
</evidence>
<evidence type="ECO:0000256" key="1">
    <source>
        <dbReference type="ARBA" id="ARBA00023015"/>
    </source>
</evidence>
<proteinExistence type="predicted"/>
<dbReference type="SUPFAM" id="SSF46785">
    <property type="entry name" value="Winged helix' DNA-binding domain"/>
    <property type="match status" value="1"/>
</dbReference>
<dbReference type="Pfam" id="PF01638">
    <property type="entry name" value="HxlR"/>
    <property type="match status" value="1"/>
</dbReference>
<evidence type="ECO:0000256" key="2">
    <source>
        <dbReference type="ARBA" id="ARBA00023125"/>
    </source>
</evidence>
<evidence type="ECO:0000259" key="4">
    <source>
        <dbReference type="PROSITE" id="PS51118"/>
    </source>
</evidence>
<keyword evidence="3" id="KW-0804">Transcription</keyword>
<dbReference type="PANTHER" id="PTHR33204:SF29">
    <property type="entry name" value="TRANSCRIPTIONAL REGULATOR"/>
    <property type="match status" value="1"/>
</dbReference>
<accession>A0A7X3IES1</accession>
<dbReference type="Gene3D" id="1.10.10.10">
    <property type="entry name" value="Winged helix-like DNA-binding domain superfamily/Winged helix DNA-binding domain"/>
    <property type="match status" value="1"/>
</dbReference>
<dbReference type="InterPro" id="IPR036390">
    <property type="entry name" value="WH_DNA-bd_sf"/>
</dbReference>
<dbReference type="PROSITE" id="PS51118">
    <property type="entry name" value="HTH_HXLR"/>
    <property type="match status" value="1"/>
</dbReference>
<reference evidence="5 6" key="1">
    <citation type="submission" date="2019-12" db="EMBL/GenBank/DDBJ databases">
        <title>Paenibacillus sp. nov., an endophytic bacterium isolated from the stem of Dendrobium.</title>
        <authorList>
            <person name="Zhao R."/>
        </authorList>
    </citation>
    <scope>NUCLEOTIDE SEQUENCE [LARGE SCALE GENOMIC DNA]</scope>
    <source>
        <strain evidence="5 6">HJL G12</strain>
    </source>
</reference>
<dbReference type="InterPro" id="IPR036388">
    <property type="entry name" value="WH-like_DNA-bd_sf"/>
</dbReference>
<dbReference type="Proteomes" id="UP000460318">
    <property type="component" value="Unassembled WGS sequence"/>
</dbReference>
<feature type="domain" description="HTH hxlR-type" evidence="4">
    <location>
        <begin position="12"/>
        <end position="108"/>
    </location>
</feature>
<name>A0A7X3IES1_9BACL</name>
<organism evidence="5 6">
    <name type="scientific">Paenibacillus dendrobii</name>
    <dbReference type="NCBI Taxonomy" id="2691084"/>
    <lineage>
        <taxon>Bacteria</taxon>
        <taxon>Bacillati</taxon>
        <taxon>Bacillota</taxon>
        <taxon>Bacilli</taxon>
        <taxon>Bacillales</taxon>
        <taxon>Paenibacillaceae</taxon>
        <taxon>Paenibacillus</taxon>
    </lineage>
</organism>
<comment type="caution">
    <text evidence="5">The sequence shown here is derived from an EMBL/GenBank/DDBJ whole genome shotgun (WGS) entry which is preliminary data.</text>
</comment>
<protein>
    <submittedName>
        <fullName evidence="5">MarR family transcriptional regulator</fullName>
    </submittedName>
</protein>
<dbReference type="InterPro" id="IPR002577">
    <property type="entry name" value="HTH_HxlR"/>
</dbReference>
<dbReference type="AlphaFoldDB" id="A0A7X3IES1"/>
<evidence type="ECO:0000256" key="3">
    <source>
        <dbReference type="ARBA" id="ARBA00023163"/>
    </source>
</evidence>